<name>A0A517PFR3_9PLAN</name>
<feature type="compositionally biased region" description="Low complexity" evidence="5">
    <location>
        <begin position="615"/>
        <end position="637"/>
    </location>
</feature>
<dbReference type="InterPro" id="IPR027304">
    <property type="entry name" value="Trigger_fact/SurA_dom_sf"/>
</dbReference>
<keyword evidence="2" id="KW-1003">Cell membrane</keyword>
<dbReference type="RefSeq" id="WP_145361163.1">
    <property type="nucleotide sequence ID" value="NZ_CP036265.1"/>
</dbReference>
<dbReference type="KEGG" id="acaf:CA12_43420"/>
<sequence>MASPFEIFRRNQWLVVALFGLSIFAFILLDPLSSGGGDNGLFPIVLGVLLGGVAAWLISNTTGRAAVMWAAAGAVAGGLFVGLSGNFFGGDVAVRTTEGDLSRNDLYELQRRNQIANQFFVGLKDKLEEREPENEQLAQTPPPNFNYVGVRSDPFGFRQFRNVLSEFDPNAPEEFGLVFAYLLGQEADEAGLEISDDYVNEFIKSYYGVSPTREEFRDLRTRLGVGETDLFDAIRAELRHRRMFELLAPSPTSLPTDAWELYRQLNQSADVAYVELPADAFVAGVAEPSDTEVSQLFDEYRAQQPDPSTGLGFMRPAQISLGYLTVDRDAVQKSVPATTEEEVREYYEANKTAFRNPAYLDWLAEQRQLENQTEMDSLLEGDAGPGLPTLSPDGPADGPAMPAETPTPESTDEPQPQPEPADEPAGEPAMTAPADEPAPAEPAAPAPTLAGGDDAAEPVATGESDEPAMTPAAEPQPEEPSSEKPAPAEPKTEEPTSEEPTSEEPESGEGEEEPESGEGEEESAAAMTAFQAEGFASLPLDPQEENGEQPPAGEGEEADAETAADKLKAEADAPESEQPPAEPAMTEEPADAPAETPAAEQPPAEEEGSTEEPAAEPAMTEQPADAPADSPAAGADAPPAPAAEPAAEEPAEGADAPPTPTREKPEEFLPLDAERIAEIRERLQREAVSEEMTRRIDAARDFMFVVGEEVWSEVPDPTAPAAEVSEADAEKLRTAARAKIAERMETYAKENGLTYKRLPFLGLNELVDGDYPVGTAEIPGSAQSGQPQLAIAPLLGNFRTPLFNDVRIGETQDGSALYAIWKADQRLPAEQELRDEGVREAVVAAIKRQKAGEAAAARADELAKQASAEGKTLQQVVEGKTVTGKEGGDPLVVKQTGPFRRLRVNRPTGFEAFLSGPSPVRNPVPTFEEEPASEEFLDAAFDELAPGEAAGVPGFRPGRSYTVELQSREPSDERLSDLYETFLAEAAAEPGLYRQAGNEERRVALEAFINGLFEKYGVDRGAIAAMDPEN</sequence>
<evidence type="ECO:0000313" key="8">
    <source>
        <dbReference type="Proteomes" id="UP000318741"/>
    </source>
</evidence>
<reference evidence="7 8" key="1">
    <citation type="submission" date="2019-02" db="EMBL/GenBank/DDBJ databases">
        <title>Deep-cultivation of Planctomycetes and their phenomic and genomic characterization uncovers novel biology.</title>
        <authorList>
            <person name="Wiegand S."/>
            <person name="Jogler M."/>
            <person name="Boedeker C."/>
            <person name="Pinto D."/>
            <person name="Vollmers J."/>
            <person name="Rivas-Marin E."/>
            <person name="Kohn T."/>
            <person name="Peeters S.H."/>
            <person name="Heuer A."/>
            <person name="Rast P."/>
            <person name="Oberbeckmann S."/>
            <person name="Bunk B."/>
            <person name="Jeske O."/>
            <person name="Meyerdierks A."/>
            <person name="Storesund J.E."/>
            <person name="Kallscheuer N."/>
            <person name="Luecker S."/>
            <person name="Lage O.M."/>
            <person name="Pohl T."/>
            <person name="Merkel B.J."/>
            <person name="Hornburger P."/>
            <person name="Mueller R.-W."/>
            <person name="Bruemmer F."/>
            <person name="Labrenz M."/>
            <person name="Spormann A.M."/>
            <person name="Op den Camp H."/>
            <person name="Overmann J."/>
            <person name="Amann R."/>
            <person name="Jetten M.S.M."/>
            <person name="Mascher T."/>
            <person name="Medema M.H."/>
            <person name="Devos D.P."/>
            <person name="Kaster A.-K."/>
            <person name="Ovreas L."/>
            <person name="Rohde M."/>
            <person name="Galperin M.Y."/>
            <person name="Jogler C."/>
        </authorList>
    </citation>
    <scope>NUCLEOTIDE SEQUENCE [LARGE SCALE GENOMIC DNA]</scope>
    <source>
        <strain evidence="7 8">CA12</strain>
    </source>
</reference>
<evidence type="ECO:0000256" key="4">
    <source>
        <dbReference type="ARBA" id="ARBA00023186"/>
    </source>
</evidence>
<feature type="compositionally biased region" description="Acidic residues" evidence="5">
    <location>
        <begin position="603"/>
        <end position="614"/>
    </location>
</feature>
<dbReference type="InterPro" id="IPR052029">
    <property type="entry name" value="PpiD_chaperone"/>
</dbReference>
<feature type="compositionally biased region" description="Low complexity" evidence="5">
    <location>
        <begin position="392"/>
        <end position="403"/>
    </location>
</feature>
<keyword evidence="6" id="KW-0812">Transmembrane</keyword>
<dbReference type="OrthoDB" id="225509at2"/>
<feature type="transmembrane region" description="Helical" evidence="6">
    <location>
        <begin position="41"/>
        <end position="59"/>
    </location>
</feature>
<feature type="transmembrane region" description="Helical" evidence="6">
    <location>
        <begin position="12"/>
        <end position="29"/>
    </location>
</feature>
<evidence type="ECO:0000256" key="1">
    <source>
        <dbReference type="ARBA" id="ARBA00004236"/>
    </source>
</evidence>
<dbReference type="Proteomes" id="UP000318741">
    <property type="component" value="Chromosome"/>
</dbReference>
<dbReference type="GO" id="GO:0005886">
    <property type="term" value="C:plasma membrane"/>
    <property type="evidence" value="ECO:0007669"/>
    <property type="project" value="UniProtKB-SubCell"/>
</dbReference>
<feature type="region of interest" description="Disordered" evidence="5">
    <location>
        <begin position="378"/>
        <end position="675"/>
    </location>
</feature>
<feature type="compositionally biased region" description="Basic and acidic residues" evidence="5">
    <location>
        <begin position="661"/>
        <end position="675"/>
    </location>
</feature>
<evidence type="ECO:0000256" key="3">
    <source>
        <dbReference type="ARBA" id="ARBA00023136"/>
    </source>
</evidence>
<feature type="compositionally biased region" description="Low complexity" evidence="5">
    <location>
        <begin position="576"/>
        <end position="602"/>
    </location>
</feature>
<keyword evidence="6" id="KW-1133">Transmembrane helix</keyword>
<evidence type="ECO:0000256" key="2">
    <source>
        <dbReference type="ARBA" id="ARBA00022475"/>
    </source>
</evidence>
<evidence type="ECO:0000256" key="5">
    <source>
        <dbReference type="SAM" id="MobiDB-lite"/>
    </source>
</evidence>
<dbReference type="AlphaFoldDB" id="A0A517PFR3"/>
<evidence type="ECO:0000256" key="6">
    <source>
        <dbReference type="SAM" id="Phobius"/>
    </source>
</evidence>
<evidence type="ECO:0000313" key="7">
    <source>
        <dbReference type="EMBL" id="QDT18201.1"/>
    </source>
</evidence>
<comment type="subcellular location">
    <subcellularLocation>
        <location evidence="1">Cell membrane</location>
    </subcellularLocation>
</comment>
<accession>A0A517PFR3</accession>
<proteinExistence type="predicted"/>
<keyword evidence="4" id="KW-0143">Chaperone</keyword>
<keyword evidence="8" id="KW-1185">Reference proteome</keyword>
<organism evidence="7 8">
    <name type="scientific">Alienimonas californiensis</name>
    <dbReference type="NCBI Taxonomy" id="2527989"/>
    <lineage>
        <taxon>Bacteria</taxon>
        <taxon>Pseudomonadati</taxon>
        <taxon>Planctomycetota</taxon>
        <taxon>Planctomycetia</taxon>
        <taxon>Planctomycetales</taxon>
        <taxon>Planctomycetaceae</taxon>
        <taxon>Alienimonas</taxon>
    </lineage>
</organism>
<feature type="compositionally biased region" description="Low complexity" evidence="5">
    <location>
        <begin position="426"/>
        <end position="438"/>
    </location>
</feature>
<protein>
    <submittedName>
        <fullName evidence="7">Periplasmic folding chaperone</fullName>
    </submittedName>
</protein>
<feature type="transmembrane region" description="Helical" evidence="6">
    <location>
        <begin position="66"/>
        <end position="88"/>
    </location>
</feature>
<dbReference type="PANTHER" id="PTHR47529">
    <property type="entry name" value="PEPTIDYL-PROLYL CIS-TRANS ISOMERASE D"/>
    <property type="match status" value="1"/>
</dbReference>
<feature type="compositionally biased region" description="Acidic residues" evidence="5">
    <location>
        <begin position="495"/>
        <end position="523"/>
    </location>
</feature>
<dbReference type="SUPFAM" id="SSF109998">
    <property type="entry name" value="Triger factor/SurA peptide-binding domain-like"/>
    <property type="match status" value="1"/>
</dbReference>
<dbReference type="PANTHER" id="PTHR47529:SF1">
    <property type="entry name" value="PERIPLASMIC CHAPERONE PPID"/>
    <property type="match status" value="1"/>
</dbReference>
<gene>
    <name evidence="7" type="ORF">CA12_43420</name>
</gene>
<dbReference type="EMBL" id="CP036265">
    <property type="protein sequence ID" value="QDT18201.1"/>
    <property type="molecule type" value="Genomic_DNA"/>
</dbReference>
<keyword evidence="3 6" id="KW-0472">Membrane</keyword>